<evidence type="ECO:0000313" key="3">
    <source>
        <dbReference type="Proteomes" id="UP000245014"/>
    </source>
</evidence>
<evidence type="ECO:0000259" key="1">
    <source>
        <dbReference type="Pfam" id="PF13116"/>
    </source>
</evidence>
<accession>A0A2U2C104</accession>
<name>A0A2U2C104_9BACT</name>
<dbReference type="RefSeq" id="WP_109158411.1">
    <property type="nucleotide sequence ID" value="NZ_QEYI01000003.1"/>
</dbReference>
<sequence length="976" mass="111798">MSLKKALVLLLIFPIFLTFMLLSSGIFINSFSLFGIKISQFYIKLDKKLILKVDNIEYKYISSKAEDSFEASKKDLTILPKIITLFKEIDIKNLSINNNNFSILFKNNNLHLENKFLSVLVKISGTKSKIFLDLENLYLKDYQVNFQGRANLDYFDKELNYNGFIYFKDMVLESNLGIKDGLMKFFINSKEFSNLHFLKKYLDLPAIANSWLYDNIDGKFKLDSFYGEYDLNNQNMILGSLEGLLTITDANIKFHKDLDAIKAKRLDAKFEDGFLKISLVDAFYKSKELKNSFVQINNIEDSKKGEVLINIETKTSLDSEILDILSAYHINLPLIQKSGKTDAKLLLTIPYSSEKQIGVNGNFELNPSTIAIGTFEFKTNNSKVILDNNKLYIKDSRFIYKDIVDAKTDLIFDLKNLKAFGEVDIRKIYLAVKDDSIIDLKSKKSDISMDFKDKIEISLKELGVDINYDEKLNIKIDDLSKFYNYSTILKSNSIKDGNILINIFDENRIHFEANISGLELPLKKDGKKVDSLEVYADIINNSVKISSIDESLKLNIDKYISIYLDSYEVVVENRSSKGKKDGIKNIKVDLKNSTLDIFSQKFYIKNGEVKIEDDESILFNALVATPKLPIILHKNKKEVNYFDIKGRYKDDVVDISTINDDLLLNIDKNNYTIFTKEYEIFYNTPNKDKSIKEDSDSKLGIKLFVSGEDTTFILNNKNRVIATKYELNVDDNRKFIYLENQDMKFTYSEDKDGYLDIFLYNANSSFINALSDKKILQNGSIDMFASGTMQDLKGELFVKDSLIKDLSLINNILFFVQTSPALINPLFAIPSALNINNIGNYSIQKGRVEFSYSNKTNILDLKNINVIGNGMDFEGDAKIFLDNHTIDSSLNLIFMKTYSNVVNVLPIVNYILLGDNKRVESKIHLSGDLSDPKIDSNFLKDSVNAPVNIFKRVINSPFDIFNSLMKKDEEKKEEDE</sequence>
<evidence type="ECO:0000313" key="2">
    <source>
        <dbReference type="EMBL" id="PWE21705.1"/>
    </source>
</evidence>
<dbReference type="Pfam" id="PF13116">
    <property type="entry name" value="YhdP"/>
    <property type="match status" value="1"/>
</dbReference>
<reference evidence="2 3" key="1">
    <citation type="submission" date="2018-05" db="EMBL/GenBank/DDBJ databases">
        <title>Antimicrobial susceptibility testing and genomic analysis of Arcobacter skirrowii strains and one Arcobacter butzleri isolated from German poultry farms.</title>
        <authorList>
            <person name="Haenel I."/>
            <person name="Hotzel H."/>
            <person name="Tomaso H."/>
            <person name="Busch A."/>
        </authorList>
    </citation>
    <scope>NUCLEOTIDE SEQUENCE [LARGE SCALE GENOMIC DNA]</scope>
    <source>
        <strain evidence="3">v</strain>
    </source>
</reference>
<organism evidence="2 3">
    <name type="scientific">Aliarcobacter skirrowii</name>
    <dbReference type="NCBI Taxonomy" id="28200"/>
    <lineage>
        <taxon>Bacteria</taxon>
        <taxon>Pseudomonadati</taxon>
        <taxon>Campylobacterota</taxon>
        <taxon>Epsilonproteobacteria</taxon>
        <taxon>Campylobacterales</taxon>
        <taxon>Arcobacteraceae</taxon>
        <taxon>Aliarcobacter</taxon>
    </lineage>
</organism>
<feature type="domain" description="YhdP central" evidence="1">
    <location>
        <begin position="210"/>
        <end position="432"/>
    </location>
</feature>
<dbReference type="AlphaFoldDB" id="A0A2U2C104"/>
<dbReference type="STRING" id="28200.GCA_001572935_01033"/>
<dbReference type="EMBL" id="QEYI01000003">
    <property type="protein sequence ID" value="PWE21705.1"/>
    <property type="molecule type" value="Genomic_DNA"/>
</dbReference>
<dbReference type="Proteomes" id="UP000245014">
    <property type="component" value="Unassembled WGS sequence"/>
</dbReference>
<gene>
    <name evidence="2" type="ORF">DF188_05685</name>
</gene>
<proteinExistence type="predicted"/>
<comment type="caution">
    <text evidence="2">The sequence shown here is derived from an EMBL/GenBank/DDBJ whole genome shotgun (WGS) entry which is preliminary data.</text>
</comment>
<dbReference type="InterPro" id="IPR025263">
    <property type="entry name" value="YhdP_central"/>
</dbReference>
<protein>
    <recommendedName>
        <fullName evidence="1">YhdP central domain-containing protein</fullName>
    </recommendedName>
</protein>